<proteinExistence type="predicted"/>
<name>A0ABW6S3J6_9NOCA</name>
<dbReference type="RefSeq" id="WP_157186243.1">
    <property type="nucleotide sequence ID" value="NZ_JBIAQY010000008.1"/>
</dbReference>
<organism evidence="2 3">
    <name type="scientific">Nocardia jiangxiensis</name>
    <dbReference type="NCBI Taxonomy" id="282685"/>
    <lineage>
        <taxon>Bacteria</taxon>
        <taxon>Bacillati</taxon>
        <taxon>Actinomycetota</taxon>
        <taxon>Actinomycetes</taxon>
        <taxon>Mycobacteriales</taxon>
        <taxon>Nocardiaceae</taxon>
        <taxon>Nocardia</taxon>
    </lineage>
</organism>
<dbReference type="EMBL" id="JBIAQY010000008">
    <property type="protein sequence ID" value="MFF3570870.1"/>
    <property type="molecule type" value="Genomic_DNA"/>
</dbReference>
<evidence type="ECO:0000313" key="3">
    <source>
        <dbReference type="Proteomes" id="UP001601992"/>
    </source>
</evidence>
<feature type="signal peptide" evidence="1">
    <location>
        <begin position="1"/>
        <end position="26"/>
    </location>
</feature>
<reference evidence="2 3" key="1">
    <citation type="submission" date="2024-10" db="EMBL/GenBank/DDBJ databases">
        <title>The Natural Products Discovery Center: Release of the First 8490 Sequenced Strains for Exploring Actinobacteria Biosynthetic Diversity.</title>
        <authorList>
            <person name="Kalkreuter E."/>
            <person name="Kautsar S.A."/>
            <person name="Yang D."/>
            <person name="Bader C.D."/>
            <person name="Teijaro C.N."/>
            <person name="Fluegel L."/>
            <person name="Davis C.M."/>
            <person name="Simpson J.R."/>
            <person name="Lauterbach L."/>
            <person name="Steele A.D."/>
            <person name="Gui C."/>
            <person name="Meng S."/>
            <person name="Li G."/>
            <person name="Viehrig K."/>
            <person name="Ye F."/>
            <person name="Su P."/>
            <person name="Kiefer A.F."/>
            <person name="Nichols A."/>
            <person name="Cepeda A.J."/>
            <person name="Yan W."/>
            <person name="Fan B."/>
            <person name="Jiang Y."/>
            <person name="Adhikari A."/>
            <person name="Zheng C.-J."/>
            <person name="Schuster L."/>
            <person name="Cowan T.M."/>
            <person name="Smanski M.J."/>
            <person name="Chevrette M.G."/>
            <person name="De Carvalho L.P.S."/>
            <person name="Shen B."/>
        </authorList>
    </citation>
    <scope>NUCLEOTIDE SEQUENCE [LARGE SCALE GENOMIC DNA]</scope>
    <source>
        <strain evidence="2 3">NPDC002593</strain>
    </source>
</reference>
<evidence type="ECO:0000313" key="2">
    <source>
        <dbReference type="EMBL" id="MFF3570870.1"/>
    </source>
</evidence>
<evidence type="ECO:0000256" key="1">
    <source>
        <dbReference type="SAM" id="SignalP"/>
    </source>
</evidence>
<accession>A0ABW6S3J6</accession>
<dbReference type="PROSITE" id="PS51257">
    <property type="entry name" value="PROKAR_LIPOPROTEIN"/>
    <property type="match status" value="1"/>
</dbReference>
<dbReference type="Proteomes" id="UP001601992">
    <property type="component" value="Unassembled WGS sequence"/>
</dbReference>
<feature type="chain" id="PRO_5045969860" evidence="1">
    <location>
        <begin position="27"/>
        <end position="151"/>
    </location>
</feature>
<sequence length="151" mass="15796">MVDTRTNRRRVRIGCCAAIAVIAAVAGCSSPSSPSPGTGVRSAGQSNALPDVQDCSFDKPTVRPPSLILACADLGVQVEKITWKSWAADKAEGDGTEHDNTCTPNCAAGNYVDKPVHVVLSDPAQPANLYTKATTIDSTGKAAQFPLVEKR</sequence>
<protein>
    <submittedName>
        <fullName evidence="2">Uncharacterized protein</fullName>
    </submittedName>
</protein>
<comment type="caution">
    <text evidence="2">The sequence shown here is derived from an EMBL/GenBank/DDBJ whole genome shotgun (WGS) entry which is preliminary data.</text>
</comment>
<gene>
    <name evidence="2" type="ORF">ACFYXQ_24090</name>
</gene>
<keyword evidence="3" id="KW-1185">Reference proteome</keyword>
<keyword evidence="1" id="KW-0732">Signal</keyword>